<keyword evidence="3" id="KW-0812">Transmembrane</keyword>
<proteinExistence type="predicted"/>
<dbReference type="InterPro" id="IPR044974">
    <property type="entry name" value="Disease_R_plants"/>
</dbReference>
<keyword evidence="2" id="KW-0611">Plant defense</keyword>
<dbReference type="InterPro" id="IPR027417">
    <property type="entry name" value="P-loop_NTPase"/>
</dbReference>
<evidence type="ECO:0000313" key="6">
    <source>
        <dbReference type="EMBL" id="GJT49389.1"/>
    </source>
</evidence>
<dbReference type="Pfam" id="PF00931">
    <property type="entry name" value="NB-ARC"/>
    <property type="match status" value="1"/>
</dbReference>
<comment type="caution">
    <text evidence="6">The sequence shown here is derived from an EMBL/GenBank/DDBJ whole genome shotgun (WGS) entry which is preliminary data.</text>
</comment>
<dbReference type="Gene3D" id="1.10.8.430">
    <property type="entry name" value="Helical domain of apoptotic protease-activating factors"/>
    <property type="match status" value="1"/>
</dbReference>
<accession>A0ABQ5EEP3</accession>
<keyword evidence="3" id="KW-0472">Membrane</keyword>
<dbReference type="InterPro" id="IPR032675">
    <property type="entry name" value="LRR_dom_sf"/>
</dbReference>
<keyword evidence="3" id="KW-1133">Transmembrane helix</keyword>
<gene>
    <name evidence="6" type="ORF">Tco_0975546</name>
</gene>
<evidence type="ECO:0000256" key="1">
    <source>
        <dbReference type="ARBA" id="ARBA00022614"/>
    </source>
</evidence>
<feature type="domain" description="Disease resistance protein RPS4B/Roq1-like leucine-rich repeats" evidence="5">
    <location>
        <begin position="457"/>
        <end position="648"/>
    </location>
</feature>
<dbReference type="Gene3D" id="3.40.50.300">
    <property type="entry name" value="P-loop containing nucleotide triphosphate hydrolases"/>
    <property type="match status" value="1"/>
</dbReference>
<evidence type="ECO:0000259" key="4">
    <source>
        <dbReference type="Pfam" id="PF00931"/>
    </source>
</evidence>
<reference evidence="6" key="2">
    <citation type="submission" date="2022-01" db="EMBL/GenBank/DDBJ databases">
        <authorList>
            <person name="Yamashiro T."/>
            <person name="Shiraishi A."/>
            <person name="Satake H."/>
            <person name="Nakayama K."/>
        </authorList>
    </citation>
    <scope>NUCLEOTIDE SEQUENCE</scope>
</reference>
<dbReference type="InterPro" id="IPR042197">
    <property type="entry name" value="Apaf_helical"/>
</dbReference>
<dbReference type="Pfam" id="PF23286">
    <property type="entry name" value="LRR_13"/>
    <property type="match status" value="1"/>
</dbReference>
<protein>
    <submittedName>
        <fullName evidence="6">Toll/interleukin-1 receptor domain-containing protein</fullName>
    </submittedName>
</protein>
<dbReference type="InterPro" id="IPR058546">
    <property type="entry name" value="RPS4B/Roq1-like_LRR"/>
</dbReference>
<keyword evidence="7" id="KW-1185">Reference proteome</keyword>
<feature type="domain" description="NB-ARC" evidence="4">
    <location>
        <begin position="208"/>
        <end position="321"/>
    </location>
</feature>
<sequence>MLIIKCEKQERRKEKKRKKKKKIFGVLITQNPAAVFRRSPEFAPSDRHDFWTEASLHIKEGFHRWDLDFEAWKFCFLPGQIASCLVIFFLPCSLFVAIYLDIDSKIMMIVKGKMEDPLYVKDYYLPVFSTEKPKNKTDAEWTILHRQVCGYIRQWVDDNVLNHICEETHARTLWNKLEQLYARKTGNNKFFVGNISRRCVEKSNGLLDVQKQLCDDISKASSIPVHDVSVYTSTIENALARKKVFIVLDDIDSLDQLDVLLGNKGFHPGSKIIITTKDASLTERCALFNPQVQPKHTKHNLKGLHVIESLKLLCLHAFKSEDLKEGYEAVSDNIVNYCEGHPLALKVLGRLLHERDVAYWEDCIEGLKKEPDFDINNVLRMSFNSLPSENDKELFKHIACFFVGKISVPSELPMENLVALDMSYSNIEFFDMSCSSHQRNAKRQKLTGSCSKAKRLLGSLKILDLSFSEQLRGVGGFCELPSLESLFLSNCSSLIEICESIDHCDELVFIDLSNCKDLRELPRTLAKLKKVKTLLLDGCNKGELAVVEAVQRDFKSSAVYFPSSLVMLSLANNNLSNESFPMDLSCLSMLKELCLDGNPIVSMPDCVRTLPRLEILDMENCAMLGSIEHPPRTLLSLRINSRHMSCIRKISFDQEMSPLDLQTTLEGLAASSIEIEGIIKIQPIAGVDDTILCSLGWSNLEFLNKRRVGTYQHGRVPEGSRTQMYYEHGIFSTIYGGKVMPTWIARRRKGPGPSISFTIPSSPNKLRGLNFCCISRFENGIREYPLDQSFDLPHIKIRNITKNLTWLYKHHLDRVNVGGKSLTFLSHWMFGENEMEDGDQLTISIKLDMMFGENEMEEDDDQDGLSRVGQMVMVYDQMPEPRWVISMGSWDVRSDAEALLYGLLQLYMRRDRNKISSKAVLIL</sequence>
<dbReference type="Gene3D" id="3.80.10.10">
    <property type="entry name" value="Ribonuclease Inhibitor"/>
    <property type="match status" value="2"/>
</dbReference>
<dbReference type="SUPFAM" id="SSF52540">
    <property type="entry name" value="P-loop containing nucleoside triphosphate hydrolases"/>
    <property type="match status" value="1"/>
</dbReference>
<evidence type="ECO:0000256" key="3">
    <source>
        <dbReference type="SAM" id="Phobius"/>
    </source>
</evidence>
<organism evidence="6 7">
    <name type="scientific">Tanacetum coccineum</name>
    <dbReference type="NCBI Taxonomy" id="301880"/>
    <lineage>
        <taxon>Eukaryota</taxon>
        <taxon>Viridiplantae</taxon>
        <taxon>Streptophyta</taxon>
        <taxon>Embryophyta</taxon>
        <taxon>Tracheophyta</taxon>
        <taxon>Spermatophyta</taxon>
        <taxon>Magnoliopsida</taxon>
        <taxon>eudicotyledons</taxon>
        <taxon>Gunneridae</taxon>
        <taxon>Pentapetalae</taxon>
        <taxon>asterids</taxon>
        <taxon>campanulids</taxon>
        <taxon>Asterales</taxon>
        <taxon>Asteraceae</taxon>
        <taxon>Asteroideae</taxon>
        <taxon>Anthemideae</taxon>
        <taxon>Anthemidinae</taxon>
        <taxon>Tanacetum</taxon>
    </lineage>
</organism>
<dbReference type="Proteomes" id="UP001151760">
    <property type="component" value="Unassembled WGS sequence"/>
</dbReference>
<keyword evidence="6" id="KW-0675">Receptor</keyword>
<dbReference type="InterPro" id="IPR002182">
    <property type="entry name" value="NB-ARC"/>
</dbReference>
<feature type="transmembrane region" description="Helical" evidence="3">
    <location>
        <begin position="80"/>
        <end position="100"/>
    </location>
</feature>
<dbReference type="PANTHER" id="PTHR11017">
    <property type="entry name" value="LEUCINE-RICH REPEAT-CONTAINING PROTEIN"/>
    <property type="match status" value="1"/>
</dbReference>
<evidence type="ECO:0000259" key="5">
    <source>
        <dbReference type="Pfam" id="PF23286"/>
    </source>
</evidence>
<keyword evidence="1" id="KW-0433">Leucine-rich repeat</keyword>
<reference evidence="6" key="1">
    <citation type="journal article" date="2022" name="Int. J. Mol. Sci.">
        <title>Draft Genome of Tanacetum Coccineum: Genomic Comparison of Closely Related Tanacetum-Family Plants.</title>
        <authorList>
            <person name="Yamashiro T."/>
            <person name="Shiraishi A."/>
            <person name="Nakayama K."/>
            <person name="Satake H."/>
        </authorList>
    </citation>
    <scope>NUCLEOTIDE SEQUENCE</scope>
</reference>
<evidence type="ECO:0000256" key="2">
    <source>
        <dbReference type="ARBA" id="ARBA00022821"/>
    </source>
</evidence>
<name>A0ABQ5EEP3_9ASTR</name>
<dbReference type="SUPFAM" id="SSF52058">
    <property type="entry name" value="L domain-like"/>
    <property type="match status" value="1"/>
</dbReference>
<dbReference type="PRINTS" id="PR00364">
    <property type="entry name" value="DISEASERSIST"/>
</dbReference>
<dbReference type="PANTHER" id="PTHR11017:SF313">
    <property type="entry name" value="TIR DOMAIN, P-LOOP CONTAINING NUCLEOSIDE TRIPHOSPHATE HYDROLASE"/>
    <property type="match status" value="1"/>
</dbReference>
<evidence type="ECO:0000313" key="7">
    <source>
        <dbReference type="Proteomes" id="UP001151760"/>
    </source>
</evidence>
<dbReference type="EMBL" id="BQNB010016235">
    <property type="protein sequence ID" value="GJT49389.1"/>
    <property type="molecule type" value="Genomic_DNA"/>
</dbReference>